<proteinExistence type="predicted"/>
<evidence type="ECO:0000256" key="1">
    <source>
        <dbReference type="SAM" id="Phobius"/>
    </source>
</evidence>
<keyword evidence="1" id="KW-0812">Transmembrane</keyword>
<protein>
    <submittedName>
        <fullName evidence="2">Uncharacterized protein</fullName>
    </submittedName>
</protein>
<evidence type="ECO:0000313" key="3">
    <source>
        <dbReference type="Proteomes" id="UP000295684"/>
    </source>
</evidence>
<evidence type="ECO:0000313" key="2">
    <source>
        <dbReference type="EMBL" id="TCO20566.1"/>
    </source>
</evidence>
<dbReference type="Proteomes" id="UP000295684">
    <property type="component" value="Unassembled WGS sequence"/>
</dbReference>
<dbReference type="AlphaFoldDB" id="A0A4R2H568"/>
<feature type="transmembrane region" description="Helical" evidence="1">
    <location>
        <begin position="6"/>
        <end position="24"/>
    </location>
</feature>
<keyword evidence="1" id="KW-1133">Transmembrane helix</keyword>
<comment type="caution">
    <text evidence="2">The sequence shown here is derived from an EMBL/GenBank/DDBJ whole genome shotgun (WGS) entry which is preliminary data.</text>
</comment>
<accession>A0A4R2H568</accession>
<keyword evidence="1" id="KW-0472">Membrane</keyword>
<name>A0A4R2H568_9SPHI</name>
<reference evidence="2 3" key="1">
    <citation type="submission" date="2019-03" db="EMBL/GenBank/DDBJ databases">
        <title>Genomic Encyclopedia of Type Strains, Phase IV (KMG-IV): sequencing the most valuable type-strain genomes for metagenomic binning, comparative biology and taxonomic classification.</title>
        <authorList>
            <person name="Goeker M."/>
        </authorList>
    </citation>
    <scope>NUCLEOTIDE SEQUENCE [LARGE SCALE GENOMIC DNA]</scope>
    <source>
        <strain evidence="2 3">DSM 103236</strain>
    </source>
</reference>
<organism evidence="2 3">
    <name type="scientific">Pedobacter psychrotolerans</name>
    <dbReference type="NCBI Taxonomy" id="1843235"/>
    <lineage>
        <taxon>Bacteria</taxon>
        <taxon>Pseudomonadati</taxon>
        <taxon>Bacteroidota</taxon>
        <taxon>Sphingobacteriia</taxon>
        <taxon>Sphingobacteriales</taxon>
        <taxon>Sphingobacteriaceae</taxon>
        <taxon>Pedobacter</taxon>
    </lineage>
</organism>
<dbReference type="EMBL" id="SLWO01000008">
    <property type="protein sequence ID" value="TCO20566.1"/>
    <property type="molecule type" value="Genomic_DNA"/>
</dbReference>
<gene>
    <name evidence="2" type="ORF">EV200_1086</name>
</gene>
<sequence length="30" mass="3221">MRDELTIYHGIAGGIMVLIAGLYSDLNIGN</sequence>